<evidence type="ECO:0000256" key="5">
    <source>
        <dbReference type="ARBA" id="ARBA00023136"/>
    </source>
</evidence>
<feature type="transmembrane region" description="Helical" evidence="7">
    <location>
        <begin position="100"/>
        <end position="118"/>
    </location>
</feature>
<name>A0A9W4UP01_9PLEO</name>
<dbReference type="EMBL" id="CAOQHR010000008">
    <property type="protein sequence ID" value="CAI6338351.1"/>
    <property type="molecule type" value="Genomic_DNA"/>
</dbReference>
<dbReference type="OrthoDB" id="3222at2759"/>
<feature type="transmembrane region" description="Helical" evidence="7">
    <location>
        <begin position="164"/>
        <end position="184"/>
    </location>
</feature>
<keyword evidence="5 7" id="KW-0472">Membrane</keyword>
<evidence type="ECO:0000256" key="7">
    <source>
        <dbReference type="SAM" id="Phobius"/>
    </source>
</evidence>
<feature type="transmembrane region" description="Helical" evidence="7">
    <location>
        <begin position="41"/>
        <end position="69"/>
    </location>
</feature>
<keyword evidence="4 7" id="KW-1133">Transmembrane helix</keyword>
<evidence type="ECO:0000256" key="4">
    <source>
        <dbReference type="ARBA" id="ARBA00022989"/>
    </source>
</evidence>
<comment type="similarity">
    <text evidence="2 6">Belongs to the MIP/aquaporin (TC 1.A.8) family.</text>
</comment>
<organism evidence="8 9">
    <name type="scientific">Periconia digitata</name>
    <dbReference type="NCBI Taxonomy" id="1303443"/>
    <lineage>
        <taxon>Eukaryota</taxon>
        <taxon>Fungi</taxon>
        <taxon>Dikarya</taxon>
        <taxon>Ascomycota</taxon>
        <taxon>Pezizomycotina</taxon>
        <taxon>Dothideomycetes</taxon>
        <taxon>Pleosporomycetidae</taxon>
        <taxon>Pleosporales</taxon>
        <taxon>Massarineae</taxon>
        <taxon>Periconiaceae</taxon>
        <taxon>Periconia</taxon>
    </lineage>
</organism>
<dbReference type="SUPFAM" id="SSF81338">
    <property type="entry name" value="Aquaporin-like"/>
    <property type="match status" value="1"/>
</dbReference>
<proteinExistence type="inferred from homology"/>
<comment type="caution">
    <text evidence="8">The sequence shown here is derived from an EMBL/GenBank/DDBJ whole genome shotgun (WGS) entry which is preliminary data.</text>
</comment>
<dbReference type="Gene3D" id="1.20.1080.10">
    <property type="entry name" value="Glycerol uptake facilitator protein"/>
    <property type="match status" value="1"/>
</dbReference>
<sequence>MSGNYKQEIYPVKETYSSSMSLKTNKLVNVRQLLWKELPVLLGEFLGTFMFLFFAFAFGFSLLVNVAIFSDVSGAMFNPAVTLALWGVGMIRWQRVIHAIIAQLLAGIIAAFLVSVMLPSKLAVATTLNVSTTSVSQGFFLEIFMTAQLLLAILLVPSGPSKPMYCGFALFIAHLTGIYSTGASLNPARTLGPMAVVGAQSSDWIYIVGPVFGAGLAAGIYKVLKMSQQED</sequence>
<dbReference type="AlphaFoldDB" id="A0A9W4UP01"/>
<dbReference type="GO" id="GO:0015250">
    <property type="term" value="F:water channel activity"/>
    <property type="evidence" value="ECO:0007669"/>
    <property type="project" value="TreeGrafter"/>
</dbReference>
<comment type="subcellular location">
    <subcellularLocation>
        <location evidence="1">Membrane</location>
        <topology evidence="1">Multi-pass membrane protein</topology>
    </subcellularLocation>
</comment>
<keyword evidence="9" id="KW-1185">Reference proteome</keyword>
<gene>
    <name evidence="8" type="ORF">PDIGIT_LOCUS11479</name>
</gene>
<evidence type="ECO:0000313" key="8">
    <source>
        <dbReference type="EMBL" id="CAI6338351.1"/>
    </source>
</evidence>
<evidence type="ECO:0008006" key="10">
    <source>
        <dbReference type="Google" id="ProtNLM"/>
    </source>
</evidence>
<evidence type="ECO:0000256" key="3">
    <source>
        <dbReference type="ARBA" id="ARBA00022692"/>
    </source>
</evidence>
<feature type="transmembrane region" description="Helical" evidence="7">
    <location>
        <begin position="75"/>
        <end position="93"/>
    </location>
</feature>
<dbReference type="PANTHER" id="PTHR19139:SF199">
    <property type="entry name" value="MIP17260P"/>
    <property type="match status" value="1"/>
</dbReference>
<protein>
    <recommendedName>
        <fullName evidence="10">Aquaporin</fullName>
    </recommendedName>
</protein>
<feature type="transmembrane region" description="Helical" evidence="7">
    <location>
        <begin position="204"/>
        <end position="224"/>
    </location>
</feature>
<keyword evidence="3 6" id="KW-0812">Transmembrane</keyword>
<dbReference type="InterPro" id="IPR023271">
    <property type="entry name" value="Aquaporin-like"/>
</dbReference>
<dbReference type="Proteomes" id="UP001152607">
    <property type="component" value="Unassembled WGS sequence"/>
</dbReference>
<evidence type="ECO:0000256" key="6">
    <source>
        <dbReference type="RuleBase" id="RU000477"/>
    </source>
</evidence>
<dbReference type="Pfam" id="PF00230">
    <property type="entry name" value="MIP"/>
    <property type="match status" value="1"/>
</dbReference>
<reference evidence="8" key="1">
    <citation type="submission" date="2023-01" db="EMBL/GenBank/DDBJ databases">
        <authorList>
            <person name="Van Ghelder C."/>
            <person name="Rancurel C."/>
        </authorList>
    </citation>
    <scope>NUCLEOTIDE SEQUENCE</scope>
    <source>
        <strain evidence="8">CNCM I-4278</strain>
    </source>
</reference>
<evidence type="ECO:0000313" key="9">
    <source>
        <dbReference type="Proteomes" id="UP001152607"/>
    </source>
</evidence>
<dbReference type="InterPro" id="IPR034294">
    <property type="entry name" value="Aquaporin_transptr"/>
</dbReference>
<dbReference type="GO" id="GO:0005886">
    <property type="term" value="C:plasma membrane"/>
    <property type="evidence" value="ECO:0007669"/>
    <property type="project" value="TreeGrafter"/>
</dbReference>
<dbReference type="PANTHER" id="PTHR19139">
    <property type="entry name" value="AQUAPORIN TRANSPORTER"/>
    <property type="match status" value="1"/>
</dbReference>
<feature type="transmembrane region" description="Helical" evidence="7">
    <location>
        <begin position="138"/>
        <end position="157"/>
    </location>
</feature>
<dbReference type="InterPro" id="IPR000425">
    <property type="entry name" value="MIP"/>
</dbReference>
<keyword evidence="6" id="KW-0813">Transport</keyword>
<dbReference type="PRINTS" id="PR00783">
    <property type="entry name" value="MINTRINSICP"/>
</dbReference>
<evidence type="ECO:0000256" key="2">
    <source>
        <dbReference type="ARBA" id="ARBA00006175"/>
    </source>
</evidence>
<evidence type="ECO:0000256" key="1">
    <source>
        <dbReference type="ARBA" id="ARBA00004141"/>
    </source>
</evidence>
<accession>A0A9W4UP01</accession>